<gene>
    <name evidence="3" type="ordered locus">Taci_0458</name>
</gene>
<dbReference type="eggNOG" id="ENOG5032RPK">
    <property type="taxonomic scope" value="Bacteria"/>
</dbReference>
<dbReference type="RefSeq" id="WP_012869210.1">
    <property type="nucleotide sequence ID" value="NC_013522.1"/>
</dbReference>
<feature type="signal peptide" evidence="1">
    <location>
        <begin position="1"/>
        <end position="24"/>
    </location>
</feature>
<proteinExistence type="predicted"/>
<dbReference type="InterPro" id="IPR032388">
    <property type="entry name" value="FlgT_C"/>
</dbReference>
<keyword evidence="4" id="KW-1185">Reference proteome</keyword>
<feature type="domain" description="Flagellar assembly protein T C-terminal" evidence="2">
    <location>
        <begin position="221"/>
        <end position="295"/>
    </location>
</feature>
<evidence type="ECO:0000313" key="3">
    <source>
        <dbReference type="EMBL" id="ACZ18694.1"/>
    </source>
</evidence>
<dbReference type="HOGENOM" id="CLU_894107_0_0_0"/>
<dbReference type="PROSITE" id="PS51257">
    <property type="entry name" value="PROKAR_LIPOPROTEIN"/>
    <property type="match status" value="1"/>
</dbReference>
<dbReference type="STRING" id="525903.Taci_0458"/>
<dbReference type="Proteomes" id="UP000002030">
    <property type="component" value="Chromosome"/>
</dbReference>
<evidence type="ECO:0000259" key="2">
    <source>
        <dbReference type="Pfam" id="PF16538"/>
    </source>
</evidence>
<accession>D1B8U1</accession>
<evidence type="ECO:0000313" key="4">
    <source>
        <dbReference type="Proteomes" id="UP000002030"/>
    </source>
</evidence>
<feature type="chain" id="PRO_5003020285" description="Flagellar assembly protein T C-terminal domain-containing protein" evidence="1">
    <location>
        <begin position="25"/>
        <end position="306"/>
    </location>
</feature>
<dbReference type="EnsemblBacteria" id="ACZ18694">
    <property type="protein sequence ID" value="ACZ18694"/>
    <property type="gene ID" value="Taci_0458"/>
</dbReference>
<sequence length="306" mass="34770">MRKPLRIALAVLALALLWGSSCLAQVVGADDRYMKIRIASPIHNLTSVRVWRSRYDPSDGLPDRMTQYFHNLLKSAPMVEATLLDKEIGAGWPVRGFGPNDVVVKLNLEDLRIEKKDLVGSRMRAYASVRMTVYGATSKDPIYTWVANSELERWTPEYRDLKEPYFWRDFEGTVCWSAVRDALDRCAEELMSVRRGYRVLGRIVAVARPAEGLKWDRDVKRFHVNLGKDETLQEGDLLAVVRSTVTRTVDGEEPVMIYPQKVATVKVVYLSDRDGVVQVVSEPKDYPVQVGDVVLMPLTTPRKGRF</sequence>
<name>D1B8U1_THEAS</name>
<dbReference type="EMBL" id="CP001818">
    <property type="protein sequence ID" value="ACZ18694.1"/>
    <property type="molecule type" value="Genomic_DNA"/>
</dbReference>
<keyword evidence="1" id="KW-0732">Signal</keyword>
<reference evidence="3 4" key="1">
    <citation type="journal article" date="2009" name="Stand. Genomic Sci.">
        <title>Complete genome sequence of Thermanaerovibrio acidaminovorans type strain (Su883).</title>
        <authorList>
            <person name="Chovatia M."/>
            <person name="Sikorski J."/>
            <person name="Schroder M."/>
            <person name="Lapidus A."/>
            <person name="Nolan M."/>
            <person name="Tice H."/>
            <person name="Glavina Del Rio T."/>
            <person name="Copeland A."/>
            <person name="Cheng J.F."/>
            <person name="Lucas S."/>
            <person name="Chen F."/>
            <person name="Bruce D."/>
            <person name="Goodwin L."/>
            <person name="Pitluck S."/>
            <person name="Ivanova N."/>
            <person name="Mavromatis K."/>
            <person name="Ovchinnikova G."/>
            <person name="Pati A."/>
            <person name="Chen A."/>
            <person name="Palaniappan K."/>
            <person name="Land M."/>
            <person name="Hauser L."/>
            <person name="Chang Y.J."/>
            <person name="Jeffries C.D."/>
            <person name="Chain P."/>
            <person name="Saunders E."/>
            <person name="Detter J.C."/>
            <person name="Brettin T."/>
            <person name="Rohde M."/>
            <person name="Goker M."/>
            <person name="Spring S."/>
            <person name="Bristow J."/>
            <person name="Markowitz V."/>
            <person name="Hugenholtz P."/>
            <person name="Kyrpides N.C."/>
            <person name="Klenk H.P."/>
            <person name="Eisen J.A."/>
        </authorList>
    </citation>
    <scope>NUCLEOTIDE SEQUENCE [LARGE SCALE GENOMIC DNA]</scope>
    <source>
        <strain evidence="4">ATCC 49978 / DSM 6589 / Su883</strain>
    </source>
</reference>
<protein>
    <recommendedName>
        <fullName evidence="2">Flagellar assembly protein T C-terminal domain-containing protein</fullName>
    </recommendedName>
</protein>
<organism evidence="3 4">
    <name type="scientific">Thermanaerovibrio acidaminovorans (strain ATCC 49978 / DSM 6589 / Su883)</name>
    <name type="common">Selenomonas acidaminovorans</name>
    <dbReference type="NCBI Taxonomy" id="525903"/>
    <lineage>
        <taxon>Bacteria</taxon>
        <taxon>Thermotogati</taxon>
        <taxon>Synergistota</taxon>
        <taxon>Synergistia</taxon>
        <taxon>Synergistales</taxon>
        <taxon>Synergistaceae</taxon>
        <taxon>Thermanaerovibrio</taxon>
    </lineage>
</organism>
<dbReference type="AlphaFoldDB" id="D1B8U1"/>
<dbReference type="OrthoDB" id="2700at2"/>
<evidence type="ECO:0000256" key="1">
    <source>
        <dbReference type="SAM" id="SignalP"/>
    </source>
</evidence>
<dbReference type="Pfam" id="PF16538">
    <property type="entry name" value="FlgT_C"/>
    <property type="match status" value="1"/>
</dbReference>
<dbReference type="KEGG" id="tai:Taci_0458"/>